<keyword evidence="1" id="KW-0479">Metal-binding</keyword>
<reference evidence="3 4" key="1">
    <citation type="journal article" date="2019" name="Sci. Rep.">
        <title>Comparative genomics of chytrid fungi reveal insights into the obligate biotrophic and pathogenic lifestyle of Synchytrium endobioticum.</title>
        <authorList>
            <person name="van de Vossenberg B.T.L.H."/>
            <person name="Warris S."/>
            <person name="Nguyen H.D.T."/>
            <person name="van Gent-Pelzer M.P.E."/>
            <person name="Joly D.L."/>
            <person name="van de Geest H.C."/>
            <person name="Bonants P.J.M."/>
            <person name="Smith D.S."/>
            <person name="Levesque C.A."/>
            <person name="van der Lee T.A.J."/>
        </authorList>
    </citation>
    <scope>NUCLEOTIDE SEQUENCE [LARGE SCALE GENOMIC DNA]</scope>
    <source>
        <strain evidence="3 4">CBS 809.83</strain>
    </source>
</reference>
<evidence type="ECO:0000256" key="1">
    <source>
        <dbReference type="ARBA" id="ARBA00022723"/>
    </source>
</evidence>
<feature type="domain" description="Cupin type-2" evidence="2">
    <location>
        <begin position="61"/>
        <end position="143"/>
    </location>
</feature>
<dbReference type="AlphaFoldDB" id="A0A507E169"/>
<dbReference type="Proteomes" id="UP000318582">
    <property type="component" value="Unassembled WGS sequence"/>
</dbReference>
<dbReference type="InterPro" id="IPR013096">
    <property type="entry name" value="Cupin_2"/>
</dbReference>
<name>A0A507E169_9FUNG</name>
<dbReference type="EMBL" id="QEAQ01000051">
    <property type="protein sequence ID" value="TPX57536.1"/>
    <property type="molecule type" value="Genomic_DNA"/>
</dbReference>
<dbReference type="InterPro" id="IPR051610">
    <property type="entry name" value="GPI/OXD"/>
</dbReference>
<comment type="caution">
    <text evidence="3">The sequence shown here is derived from an EMBL/GenBank/DDBJ whole genome shotgun (WGS) entry which is preliminary data.</text>
</comment>
<evidence type="ECO:0000313" key="4">
    <source>
        <dbReference type="Proteomes" id="UP000318582"/>
    </source>
</evidence>
<keyword evidence="4" id="KW-1185">Reference proteome</keyword>
<dbReference type="Pfam" id="PF07883">
    <property type="entry name" value="Cupin_2"/>
    <property type="match status" value="1"/>
</dbReference>
<accession>A0A507E169</accession>
<dbReference type="GO" id="GO:0046872">
    <property type="term" value="F:metal ion binding"/>
    <property type="evidence" value="ECO:0007669"/>
    <property type="project" value="UniProtKB-KW"/>
</dbReference>
<dbReference type="CDD" id="cd02224">
    <property type="entry name" value="cupin_SPO2919-like"/>
    <property type="match status" value="1"/>
</dbReference>
<proteinExistence type="predicted"/>
<protein>
    <recommendedName>
        <fullName evidence="2">Cupin type-2 domain-containing protein</fullName>
    </recommendedName>
</protein>
<dbReference type="PANTHER" id="PTHR35848">
    <property type="entry name" value="OXALATE-BINDING PROTEIN"/>
    <property type="match status" value="1"/>
</dbReference>
<gene>
    <name evidence="3" type="ORF">PhCBS80983_g03768</name>
</gene>
<evidence type="ECO:0000313" key="3">
    <source>
        <dbReference type="EMBL" id="TPX57536.1"/>
    </source>
</evidence>
<evidence type="ECO:0000259" key="2">
    <source>
        <dbReference type="Pfam" id="PF07883"/>
    </source>
</evidence>
<dbReference type="InterPro" id="IPR011051">
    <property type="entry name" value="RmlC_Cupin_sf"/>
</dbReference>
<organism evidence="3 4">
    <name type="scientific">Powellomyces hirtus</name>
    <dbReference type="NCBI Taxonomy" id="109895"/>
    <lineage>
        <taxon>Eukaryota</taxon>
        <taxon>Fungi</taxon>
        <taxon>Fungi incertae sedis</taxon>
        <taxon>Chytridiomycota</taxon>
        <taxon>Chytridiomycota incertae sedis</taxon>
        <taxon>Chytridiomycetes</taxon>
        <taxon>Spizellomycetales</taxon>
        <taxon>Powellomycetaceae</taxon>
        <taxon>Powellomyces</taxon>
    </lineage>
</organism>
<dbReference type="SUPFAM" id="SSF51182">
    <property type="entry name" value="RmlC-like cupins"/>
    <property type="match status" value="1"/>
</dbReference>
<dbReference type="Gene3D" id="2.60.120.10">
    <property type="entry name" value="Jelly Rolls"/>
    <property type="match status" value="1"/>
</dbReference>
<sequence>MSTQQPDSLPTDYSQSHPLLSARTIARMSADPCPHPLNAAAIHHAKSLGDAVGLQHVGIHFCTLDPLTDSTVFHWHHTDDEWVYILSGRGVLKISKEDESGCMRHREVEEVEIGPGDFMGFKRHGRAHALRNTQVEEKLVFLCGGERNEDMVVEYPLVNKMLRKANGKYTFSDLP</sequence>
<dbReference type="InterPro" id="IPR014710">
    <property type="entry name" value="RmlC-like_jellyroll"/>
</dbReference>